<comment type="caution">
    <text evidence="2">The sequence shown here is derived from an EMBL/GenBank/DDBJ whole genome shotgun (WGS) entry which is preliminary data.</text>
</comment>
<organism evidence="2 3">
    <name type="scientific">Rhodonellum psychrophilum GCM71 = DSM 17998</name>
    <dbReference type="NCBI Taxonomy" id="1123057"/>
    <lineage>
        <taxon>Bacteria</taxon>
        <taxon>Pseudomonadati</taxon>
        <taxon>Bacteroidota</taxon>
        <taxon>Cytophagia</taxon>
        <taxon>Cytophagales</taxon>
        <taxon>Cytophagaceae</taxon>
        <taxon>Rhodonellum</taxon>
    </lineage>
</organism>
<dbReference type="GO" id="GO:0008270">
    <property type="term" value="F:zinc ion binding"/>
    <property type="evidence" value="ECO:0007669"/>
    <property type="project" value="InterPro"/>
</dbReference>
<protein>
    <submittedName>
        <fullName evidence="2">Uncharacterized protein</fullName>
    </submittedName>
</protein>
<keyword evidence="3" id="KW-1185">Reference proteome</keyword>
<reference evidence="2 3" key="1">
    <citation type="journal article" date="2013" name="Genome Announc.">
        <title>Draft Genome Sequence of the Psychrophilic and Alkaliphilic Rhodonellum psychrophilum Strain GCM71T.</title>
        <authorList>
            <person name="Hauptmann A.L."/>
            <person name="Glaring M.A."/>
            <person name="Hallin P.F."/>
            <person name="Prieme A."/>
            <person name="Stougaard P."/>
        </authorList>
    </citation>
    <scope>NUCLEOTIDE SEQUENCE [LARGE SCALE GENOMIC DNA]</scope>
    <source>
        <strain evidence="2 3">GCM71</strain>
    </source>
</reference>
<dbReference type="InterPro" id="IPR001765">
    <property type="entry name" value="Carbonic_anhydrase"/>
</dbReference>
<dbReference type="InterPro" id="IPR036874">
    <property type="entry name" value="Carbonic_anhydrase_sf"/>
</dbReference>
<gene>
    <name evidence="2" type="ORF">P872_09120</name>
</gene>
<dbReference type="EMBL" id="AWXR01000057">
    <property type="protein sequence ID" value="ERM81245.1"/>
    <property type="molecule type" value="Genomic_DNA"/>
</dbReference>
<comment type="similarity">
    <text evidence="1">Belongs to the beta-class carbonic anhydrase family.</text>
</comment>
<dbReference type="SUPFAM" id="SSF53056">
    <property type="entry name" value="beta-carbonic anhydrase, cab"/>
    <property type="match status" value="1"/>
</dbReference>
<proteinExistence type="inferred from homology"/>
<sequence>MESYLQNKYGKNIFFITYSGAIVQQQDFDYMLEVKYLIYREKIKRIYIVNDTSCRFINGIIKRNKTIGFPSQKVIEELYVEYYFSDFKDQSLFNQQQKLAEFNIKNQVDEIMNSTLFKDYIQEFSIEIKGLITSKEKRLFKEI</sequence>
<dbReference type="AlphaFoldDB" id="U5BL79"/>
<dbReference type="Gene3D" id="3.40.1050.10">
    <property type="entry name" value="Carbonic anhydrase"/>
    <property type="match status" value="1"/>
</dbReference>
<accession>U5BL79</accession>
<dbReference type="GO" id="GO:0004089">
    <property type="term" value="F:carbonate dehydratase activity"/>
    <property type="evidence" value="ECO:0007669"/>
    <property type="project" value="InterPro"/>
</dbReference>
<evidence type="ECO:0000256" key="1">
    <source>
        <dbReference type="ARBA" id="ARBA00006217"/>
    </source>
</evidence>
<dbReference type="Pfam" id="PF00484">
    <property type="entry name" value="Pro_CA"/>
    <property type="match status" value="1"/>
</dbReference>
<evidence type="ECO:0000313" key="2">
    <source>
        <dbReference type="EMBL" id="ERM81245.1"/>
    </source>
</evidence>
<name>U5BL79_9BACT</name>
<dbReference type="Proteomes" id="UP000016843">
    <property type="component" value="Unassembled WGS sequence"/>
</dbReference>
<evidence type="ECO:0000313" key="3">
    <source>
        <dbReference type="Proteomes" id="UP000016843"/>
    </source>
</evidence>
<dbReference type="eggNOG" id="ENOG50338FD">
    <property type="taxonomic scope" value="Bacteria"/>
</dbReference>